<name>W6MNC7_9ASCO</name>
<evidence type="ECO:0000256" key="1">
    <source>
        <dbReference type="ARBA" id="ARBA00010307"/>
    </source>
</evidence>
<evidence type="ECO:0000256" key="2">
    <source>
        <dbReference type="ARBA" id="ARBA00022448"/>
    </source>
</evidence>
<dbReference type="Proteomes" id="UP000019384">
    <property type="component" value="Unassembled WGS sequence"/>
</dbReference>
<comment type="similarity">
    <text evidence="1">Belongs to the MOG1 family.</text>
</comment>
<dbReference type="GO" id="GO:0005085">
    <property type="term" value="F:guanyl-nucleotide exchange factor activity"/>
    <property type="evidence" value="ECO:0007669"/>
    <property type="project" value="TreeGrafter"/>
</dbReference>
<protein>
    <submittedName>
        <fullName evidence="4">Uncharacterized protein</fullName>
    </submittedName>
</protein>
<dbReference type="PANTHER" id="PTHR15837:SF0">
    <property type="entry name" value="RAN GUANINE NUCLEOTIDE RELEASE FACTOR"/>
    <property type="match status" value="1"/>
</dbReference>
<dbReference type="OrthoDB" id="10255285at2759"/>
<dbReference type="SUPFAM" id="SSF55724">
    <property type="entry name" value="Mog1p/PsbP-like"/>
    <property type="match status" value="1"/>
</dbReference>
<evidence type="ECO:0000313" key="4">
    <source>
        <dbReference type="EMBL" id="CDK26517.1"/>
    </source>
</evidence>
<reference evidence="4" key="2">
    <citation type="submission" date="2014-02" db="EMBL/GenBank/DDBJ databases">
        <title>Complete DNA sequence of /Kuraishia capsulata/ illustrates novel genomic features among budding yeasts (/Saccharomycotina/).</title>
        <authorList>
            <person name="Morales L."/>
            <person name="Noel B."/>
            <person name="Porcel B."/>
            <person name="Marcet-Houben M."/>
            <person name="Hullo M-F."/>
            <person name="Sacerdot C."/>
            <person name="Tekaia F."/>
            <person name="Leh-Louis V."/>
            <person name="Despons L."/>
            <person name="Khanna V."/>
            <person name="Aury J-M."/>
            <person name="Barbe V."/>
            <person name="Couloux A."/>
            <person name="Labadie K."/>
            <person name="Pelletier E."/>
            <person name="Souciet J-L."/>
            <person name="Boekhout T."/>
            <person name="Gabaldon T."/>
            <person name="Wincker P."/>
            <person name="Dujon B."/>
        </authorList>
    </citation>
    <scope>NUCLEOTIDE SEQUENCE</scope>
    <source>
        <strain evidence="4">CBS 1993</strain>
    </source>
</reference>
<dbReference type="AlphaFoldDB" id="W6MNC7"/>
<keyword evidence="2" id="KW-0813">Transport</keyword>
<organism evidence="4 5">
    <name type="scientific">Kuraishia capsulata CBS 1993</name>
    <dbReference type="NCBI Taxonomy" id="1382522"/>
    <lineage>
        <taxon>Eukaryota</taxon>
        <taxon>Fungi</taxon>
        <taxon>Dikarya</taxon>
        <taxon>Ascomycota</taxon>
        <taxon>Saccharomycotina</taxon>
        <taxon>Pichiomycetes</taxon>
        <taxon>Pichiales</taxon>
        <taxon>Pichiaceae</taxon>
        <taxon>Kuraishia</taxon>
    </lineage>
</organism>
<dbReference type="GO" id="GO:0005634">
    <property type="term" value="C:nucleus"/>
    <property type="evidence" value="ECO:0007669"/>
    <property type="project" value="TreeGrafter"/>
</dbReference>
<reference evidence="4" key="1">
    <citation type="submission" date="2013-12" db="EMBL/GenBank/DDBJ databases">
        <authorList>
            <person name="Genoscope - CEA"/>
        </authorList>
    </citation>
    <scope>NUCLEOTIDE SEQUENCE</scope>
    <source>
        <strain evidence="4">CBS 1993</strain>
    </source>
</reference>
<sequence length="207" mass="22831">MEFEKVELYGGAITASIPAGLLDASTLRQIPDTQEVFLNPSTNTTDYHKLHKDDTIIFDLMERVDVGTGNDSNCVELHLAEIANLNGADQNEWTTIESTFVDLPKFQSDNAYLAVALEPARKWGRGEDLNPTLVVVLGIVRILKTSTDLLVTINVPISSKDELRDLFALIENNVQSGNLAQKRIDTAKGVVSKTLETLNVEDWSLFG</sequence>
<evidence type="ECO:0000313" key="5">
    <source>
        <dbReference type="Proteomes" id="UP000019384"/>
    </source>
</evidence>
<dbReference type="EMBL" id="HG793127">
    <property type="protein sequence ID" value="CDK26517.1"/>
    <property type="molecule type" value="Genomic_DNA"/>
</dbReference>
<accession>W6MNC7</accession>
<dbReference type="Pfam" id="PF04603">
    <property type="entry name" value="Mog1"/>
    <property type="match status" value="1"/>
</dbReference>
<dbReference type="HOGENOM" id="CLU_081345_1_2_1"/>
<keyword evidence="5" id="KW-1185">Reference proteome</keyword>
<dbReference type="STRING" id="1382522.W6MNC7"/>
<dbReference type="PANTHER" id="PTHR15837">
    <property type="entry name" value="RAN GUANINE NUCLEOTIDE RELEASE FACTOR"/>
    <property type="match status" value="1"/>
</dbReference>
<dbReference type="InterPro" id="IPR016123">
    <property type="entry name" value="Mog1/PsbP_a/b/a-sand"/>
</dbReference>
<gene>
    <name evidence="4" type="ORF">KUCA_T00002489001</name>
</gene>
<dbReference type="InterPro" id="IPR007681">
    <property type="entry name" value="Mog1"/>
</dbReference>
<keyword evidence="3" id="KW-0653">Protein transport</keyword>
<proteinExistence type="inferred from homology"/>
<dbReference type="GO" id="GO:0006606">
    <property type="term" value="P:protein import into nucleus"/>
    <property type="evidence" value="ECO:0007669"/>
    <property type="project" value="TreeGrafter"/>
</dbReference>
<dbReference type="Gene3D" id="3.40.1000.10">
    <property type="entry name" value="Mog1/PsbP, alpha/beta/alpha sandwich"/>
    <property type="match status" value="1"/>
</dbReference>
<evidence type="ECO:0000256" key="3">
    <source>
        <dbReference type="ARBA" id="ARBA00022927"/>
    </source>
</evidence>
<dbReference type="RefSeq" id="XP_022458520.1">
    <property type="nucleotide sequence ID" value="XM_022602746.1"/>
</dbReference>
<dbReference type="GeneID" id="34519908"/>
<dbReference type="GO" id="GO:0031267">
    <property type="term" value="F:small GTPase binding"/>
    <property type="evidence" value="ECO:0007669"/>
    <property type="project" value="TreeGrafter"/>
</dbReference>